<dbReference type="Gene3D" id="3.40.190.10">
    <property type="entry name" value="Periplasmic binding protein-like II"/>
    <property type="match status" value="2"/>
</dbReference>
<evidence type="ECO:0000313" key="7">
    <source>
        <dbReference type="Proteomes" id="UP001595834"/>
    </source>
</evidence>
<accession>A0ABV9UTK7</accession>
<comment type="caution">
    <text evidence="6">The sequence shown here is derived from an EMBL/GenBank/DDBJ whole genome shotgun (WGS) entry which is preliminary data.</text>
</comment>
<dbReference type="Gene3D" id="1.10.10.10">
    <property type="entry name" value="Winged helix-like DNA-binding domain superfamily/Winged helix DNA-binding domain"/>
    <property type="match status" value="1"/>
</dbReference>
<gene>
    <name evidence="6" type="ORF">ACFPFX_29840</name>
</gene>
<dbReference type="InterPro" id="IPR036388">
    <property type="entry name" value="WH-like_DNA-bd_sf"/>
</dbReference>
<sequence>MDLNAVRTCVAVADAGQFQQAAADLAITQQAVSKRIASLEKELGVRLFTRTPRGARPTMDGQAFLPHARALLRAEERAAASVRPGRRALRVDVIGRRLAPADLLRDFHRARPGTELDVVTLFDADAAFAAVLSGTIDASFRAVTLPERQLPEGIGTARVHDEPVQLLTGPGHAFATARSVTPAELAGHRIWMPGLVSGTEWAAYYEDLATAFGLTIEATGPDFGTEPLLDTIADSPALATLVGEQTRFAWPADQGLRRIPLVDPTPVYPHSLIWHRDNPHPALMALRGHFAQRHQANPLFWTPSWAD</sequence>
<evidence type="ECO:0000256" key="1">
    <source>
        <dbReference type="ARBA" id="ARBA00009437"/>
    </source>
</evidence>
<comment type="similarity">
    <text evidence="1">Belongs to the LysR transcriptional regulatory family.</text>
</comment>
<dbReference type="RefSeq" id="WP_344374239.1">
    <property type="nucleotide sequence ID" value="NZ_BAAASQ010000008.1"/>
</dbReference>
<dbReference type="SUPFAM" id="SSF53850">
    <property type="entry name" value="Periplasmic binding protein-like II"/>
    <property type="match status" value="1"/>
</dbReference>
<evidence type="ECO:0000256" key="2">
    <source>
        <dbReference type="ARBA" id="ARBA00023015"/>
    </source>
</evidence>
<dbReference type="SUPFAM" id="SSF46785">
    <property type="entry name" value="Winged helix' DNA-binding domain"/>
    <property type="match status" value="1"/>
</dbReference>
<keyword evidence="7" id="KW-1185">Reference proteome</keyword>
<dbReference type="PROSITE" id="PS50931">
    <property type="entry name" value="HTH_LYSR"/>
    <property type="match status" value="1"/>
</dbReference>
<dbReference type="InterPro" id="IPR036390">
    <property type="entry name" value="WH_DNA-bd_sf"/>
</dbReference>
<evidence type="ECO:0000256" key="3">
    <source>
        <dbReference type="ARBA" id="ARBA00023125"/>
    </source>
</evidence>
<dbReference type="PANTHER" id="PTHR30346:SF0">
    <property type="entry name" value="HCA OPERON TRANSCRIPTIONAL ACTIVATOR HCAR"/>
    <property type="match status" value="1"/>
</dbReference>
<keyword evidence="4" id="KW-0804">Transcription</keyword>
<keyword evidence="2" id="KW-0805">Transcription regulation</keyword>
<keyword evidence="3" id="KW-0238">DNA-binding</keyword>
<dbReference type="PRINTS" id="PR00039">
    <property type="entry name" value="HTHLYSR"/>
</dbReference>
<evidence type="ECO:0000259" key="5">
    <source>
        <dbReference type="PROSITE" id="PS50931"/>
    </source>
</evidence>
<proteinExistence type="inferred from homology"/>
<dbReference type="EMBL" id="JBHSIZ010000036">
    <property type="protein sequence ID" value="MFC4960507.1"/>
    <property type="molecule type" value="Genomic_DNA"/>
</dbReference>
<organism evidence="6 7">
    <name type="scientific">Streptomyces mauvecolor</name>
    <dbReference type="NCBI Taxonomy" id="58345"/>
    <lineage>
        <taxon>Bacteria</taxon>
        <taxon>Bacillati</taxon>
        <taxon>Actinomycetota</taxon>
        <taxon>Actinomycetes</taxon>
        <taxon>Kitasatosporales</taxon>
        <taxon>Streptomycetaceae</taxon>
        <taxon>Streptomyces</taxon>
    </lineage>
</organism>
<evidence type="ECO:0000256" key="4">
    <source>
        <dbReference type="ARBA" id="ARBA00023163"/>
    </source>
</evidence>
<dbReference type="Proteomes" id="UP001595834">
    <property type="component" value="Unassembled WGS sequence"/>
</dbReference>
<reference evidence="7" key="1">
    <citation type="journal article" date="2019" name="Int. J. Syst. Evol. Microbiol.">
        <title>The Global Catalogue of Microorganisms (GCM) 10K type strain sequencing project: providing services to taxonomists for standard genome sequencing and annotation.</title>
        <authorList>
            <consortium name="The Broad Institute Genomics Platform"/>
            <consortium name="The Broad Institute Genome Sequencing Center for Infectious Disease"/>
            <person name="Wu L."/>
            <person name="Ma J."/>
        </authorList>
    </citation>
    <scope>NUCLEOTIDE SEQUENCE [LARGE SCALE GENOMIC DNA]</scope>
    <source>
        <strain evidence="7">CCM 7224</strain>
    </source>
</reference>
<evidence type="ECO:0000313" key="6">
    <source>
        <dbReference type="EMBL" id="MFC4960507.1"/>
    </source>
</evidence>
<dbReference type="InterPro" id="IPR005119">
    <property type="entry name" value="LysR_subst-bd"/>
</dbReference>
<feature type="domain" description="HTH lysR-type" evidence="5">
    <location>
        <begin position="1"/>
        <end position="58"/>
    </location>
</feature>
<dbReference type="PANTHER" id="PTHR30346">
    <property type="entry name" value="TRANSCRIPTIONAL DUAL REGULATOR HCAR-RELATED"/>
    <property type="match status" value="1"/>
</dbReference>
<protein>
    <submittedName>
        <fullName evidence="6">LysR family transcriptional regulator</fullName>
    </submittedName>
</protein>
<dbReference type="Pfam" id="PF00126">
    <property type="entry name" value="HTH_1"/>
    <property type="match status" value="1"/>
</dbReference>
<name>A0ABV9UTK7_9ACTN</name>
<dbReference type="InterPro" id="IPR000847">
    <property type="entry name" value="LysR_HTH_N"/>
</dbReference>
<dbReference type="Pfam" id="PF03466">
    <property type="entry name" value="LysR_substrate"/>
    <property type="match status" value="1"/>
</dbReference>